<sequence>MQNEDKVNLFEQTPIPRAVAKLAVPTILSSLVMVIYNLADTYFVGMCNNAIENAAVTLAAPVLLAFNAVNNLFGVGSSSMMSRALGKKDYDTVYKSSAFGFYCALLSGAVFALLCGIFQNPLLKLLGADANTMGATVGYMKWTVVFGAVPAILNVVLAYMVRAEGSALHASLGTMSGCFLNILLDPIFILPWGLDMGAEGAGFATFLSNCVACLYFFLLLFKKRGNTFVCVNPRKFTFEKRIVWGICSVGVPASIQNLLNVTGMTLLNNFTSSFGADAVAAMGITQKINMVPMNIAMGLSQGIMPLISYNYSSRNHKRMKGALTFSAKASLGFITVVAAGYFVGAAQLTQLFMDNGTIVAYGTRFLRGFCLGLPFLCMDFLAVGVFQAVGMGREALLFAIMRKIVLEIPALYILNFLFPLYGLAYAQLTAEVVLAVAAVLVLKRLFQRISRENV</sequence>
<dbReference type="GO" id="GO:0006811">
    <property type="term" value="P:monoatomic ion transport"/>
    <property type="evidence" value="ECO:0007669"/>
    <property type="project" value="UniProtKB-KW"/>
</dbReference>
<feature type="transmembrane region" description="Helical" evidence="15">
    <location>
        <begin position="365"/>
        <end position="389"/>
    </location>
</feature>
<feature type="transmembrane region" description="Helical" evidence="15">
    <location>
        <begin position="396"/>
        <end position="418"/>
    </location>
</feature>
<dbReference type="KEGG" id="blau:DQQ01_15405"/>
<feature type="transmembrane region" description="Helical" evidence="15">
    <location>
        <begin position="331"/>
        <end position="353"/>
    </location>
</feature>
<dbReference type="PANTHER" id="PTHR43298">
    <property type="entry name" value="MULTIDRUG RESISTANCE PROTEIN NORM-RELATED"/>
    <property type="match status" value="1"/>
</dbReference>
<dbReference type="PIRSF" id="PIRSF006603">
    <property type="entry name" value="DinF"/>
    <property type="match status" value="1"/>
</dbReference>
<feature type="transmembrane region" description="Helical" evidence="15">
    <location>
        <begin position="99"/>
        <end position="119"/>
    </location>
</feature>
<evidence type="ECO:0000256" key="4">
    <source>
        <dbReference type="ARBA" id="ARBA00020268"/>
    </source>
</evidence>
<comment type="similarity">
    <text evidence="3">Belongs to the multi antimicrobial extrusion (MATE) (TC 2.A.66.1) family. MepA subfamily.</text>
</comment>
<feature type="transmembrane region" description="Helical" evidence="15">
    <location>
        <begin position="424"/>
        <end position="442"/>
    </location>
</feature>
<evidence type="ECO:0000256" key="9">
    <source>
        <dbReference type="ARBA" id="ARBA00022692"/>
    </source>
</evidence>
<evidence type="ECO:0000256" key="15">
    <source>
        <dbReference type="SAM" id="Phobius"/>
    </source>
</evidence>
<proteinExistence type="inferred from homology"/>
<keyword evidence="17" id="KW-1185">Reference proteome</keyword>
<evidence type="ECO:0000256" key="5">
    <source>
        <dbReference type="ARBA" id="ARBA00022106"/>
    </source>
</evidence>
<feature type="transmembrane region" description="Helical" evidence="15">
    <location>
        <begin position="242"/>
        <end position="259"/>
    </location>
</feature>
<evidence type="ECO:0000256" key="10">
    <source>
        <dbReference type="ARBA" id="ARBA00022989"/>
    </source>
</evidence>
<dbReference type="GO" id="GO:0042910">
    <property type="term" value="F:xenobiotic transmembrane transporter activity"/>
    <property type="evidence" value="ECO:0007669"/>
    <property type="project" value="InterPro"/>
</dbReference>
<keyword evidence="12 15" id="KW-0472">Membrane</keyword>
<evidence type="ECO:0000313" key="16">
    <source>
        <dbReference type="EMBL" id="AWY99277.1"/>
    </source>
</evidence>
<dbReference type="NCBIfam" id="TIGR00797">
    <property type="entry name" value="matE"/>
    <property type="match status" value="1"/>
</dbReference>
<feature type="transmembrane region" description="Helical" evidence="15">
    <location>
        <begin position="200"/>
        <end position="221"/>
    </location>
</feature>
<evidence type="ECO:0000313" key="17">
    <source>
        <dbReference type="Proteomes" id="UP000250003"/>
    </source>
</evidence>
<accession>A0A2Z4UE88</accession>
<keyword evidence="7" id="KW-0050">Antiport</keyword>
<protein>
    <recommendedName>
        <fullName evidence="5">Multidrug export protein MepA</fullName>
    </recommendedName>
    <alternativeName>
        <fullName evidence="14">Multidrug-efflux transporter</fullName>
    </alternativeName>
    <alternativeName>
        <fullName evidence="4">Probable multidrug resistance protein NorM</fullName>
    </alternativeName>
</protein>
<keyword evidence="13" id="KW-0046">Antibiotic resistance</keyword>
<evidence type="ECO:0000256" key="11">
    <source>
        <dbReference type="ARBA" id="ARBA00023065"/>
    </source>
</evidence>
<dbReference type="InterPro" id="IPR002528">
    <property type="entry name" value="MATE_fam"/>
</dbReference>
<dbReference type="OrthoDB" id="9811110at2"/>
<dbReference type="AlphaFoldDB" id="A0A2Z4UE88"/>
<keyword evidence="11" id="KW-0406">Ion transport</keyword>
<evidence type="ECO:0000256" key="3">
    <source>
        <dbReference type="ARBA" id="ARBA00008417"/>
    </source>
</evidence>
<dbReference type="InterPro" id="IPR048279">
    <property type="entry name" value="MdtK-like"/>
</dbReference>
<comment type="function">
    <text evidence="1">Multidrug efflux pump.</text>
</comment>
<evidence type="ECO:0000256" key="14">
    <source>
        <dbReference type="ARBA" id="ARBA00031636"/>
    </source>
</evidence>
<dbReference type="Pfam" id="PF01554">
    <property type="entry name" value="MatE"/>
    <property type="match status" value="2"/>
</dbReference>
<feature type="transmembrane region" description="Helical" evidence="15">
    <location>
        <begin position="139"/>
        <end position="160"/>
    </location>
</feature>
<feature type="transmembrane region" description="Helical" evidence="15">
    <location>
        <begin position="18"/>
        <end position="38"/>
    </location>
</feature>
<evidence type="ECO:0000256" key="2">
    <source>
        <dbReference type="ARBA" id="ARBA00004651"/>
    </source>
</evidence>
<dbReference type="InterPro" id="IPR050222">
    <property type="entry name" value="MATE_MdtK"/>
</dbReference>
<dbReference type="PANTHER" id="PTHR43298:SF2">
    <property type="entry name" value="FMN_FAD EXPORTER YEEO-RELATED"/>
    <property type="match status" value="1"/>
</dbReference>
<evidence type="ECO:0000256" key="7">
    <source>
        <dbReference type="ARBA" id="ARBA00022449"/>
    </source>
</evidence>
<dbReference type="GO" id="GO:0015297">
    <property type="term" value="F:antiporter activity"/>
    <property type="evidence" value="ECO:0007669"/>
    <property type="project" value="UniProtKB-KW"/>
</dbReference>
<keyword evidence="6" id="KW-0813">Transport</keyword>
<feature type="transmembrane region" description="Helical" evidence="15">
    <location>
        <begin position="291"/>
        <end position="311"/>
    </location>
</feature>
<reference evidence="17" key="1">
    <citation type="submission" date="2018-06" db="EMBL/GenBank/DDBJ databases">
        <title>Description of Blautia argi sp. nov., a new anaerobic isolated from dog feces.</title>
        <authorList>
            <person name="Chang Y.-H."/>
            <person name="Paek J."/>
            <person name="Shin Y."/>
        </authorList>
    </citation>
    <scope>NUCLEOTIDE SEQUENCE [LARGE SCALE GENOMIC DNA]</scope>
    <source>
        <strain evidence="17">KCTC 15426</strain>
    </source>
</reference>
<dbReference type="InterPro" id="IPR045070">
    <property type="entry name" value="MATE_MepA-like"/>
</dbReference>
<dbReference type="CDD" id="cd13143">
    <property type="entry name" value="MATE_MepA_like"/>
    <property type="match status" value="1"/>
</dbReference>
<organism evidence="16 17">
    <name type="scientific">Blautia argi</name>
    <dbReference type="NCBI Taxonomy" id="1912897"/>
    <lineage>
        <taxon>Bacteria</taxon>
        <taxon>Bacillati</taxon>
        <taxon>Bacillota</taxon>
        <taxon>Clostridia</taxon>
        <taxon>Lachnospirales</taxon>
        <taxon>Lachnospiraceae</taxon>
        <taxon>Blautia</taxon>
    </lineage>
</organism>
<name>A0A2Z4UE88_9FIRM</name>
<comment type="subcellular location">
    <subcellularLocation>
        <location evidence="2">Cell membrane</location>
        <topology evidence="2">Multi-pass membrane protein</topology>
    </subcellularLocation>
</comment>
<keyword evidence="10 15" id="KW-1133">Transmembrane helix</keyword>
<dbReference type="EMBL" id="CP030280">
    <property type="protein sequence ID" value="AWY99277.1"/>
    <property type="molecule type" value="Genomic_DNA"/>
</dbReference>
<evidence type="ECO:0000256" key="12">
    <source>
        <dbReference type="ARBA" id="ARBA00023136"/>
    </source>
</evidence>
<dbReference type="RefSeq" id="WP_111920718.1">
    <property type="nucleotide sequence ID" value="NZ_CP030280.1"/>
</dbReference>
<dbReference type="GO" id="GO:0005886">
    <property type="term" value="C:plasma membrane"/>
    <property type="evidence" value="ECO:0007669"/>
    <property type="project" value="UniProtKB-SubCell"/>
</dbReference>
<gene>
    <name evidence="16" type="ORF">DQQ01_15405</name>
</gene>
<feature type="transmembrane region" description="Helical" evidence="15">
    <location>
        <begin position="58"/>
        <end position="78"/>
    </location>
</feature>
<keyword evidence="9 15" id="KW-0812">Transmembrane</keyword>
<evidence type="ECO:0000256" key="1">
    <source>
        <dbReference type="ARBA" id="ARBA00003408"/>
    </source>
</evidence>
<evidence type="ECO:0000256" key="8">
    <source>
        <dbReference type="ARBA" id="ARBA00022475"/>
    </source>
</evidence>
<dbReference type="GO" id="GO:0046677">
    <property type="term" value="P:response to antibiotic"/>
    <property type="evidence" value="ECO:0007669"/>
    <property type="project" value="UniProtKB-KW"/>
</dbReference>
<dbReference type="Proteomes" id="UP000250003">
    <property type="component" value="Chromosome"/>
</dbReference>
<evidence type="ECO:0000256" key="13">
    <source>
        <dbReference type="ARBA" id="ARBA00023251"/>
    </source>
</evidence>
<keyword evidence="8" id="KW-1003">Cell membrane</keyword>
<evidence type="ECO:0000256" key="6">
    <source>
        <dbReference type="ARBA" id="ARBA00022448"/>
    </source>
</evidence>
<feature type="transmembrane region" description="Helical" evidence="15">
    <location>
        <begin position="172"/>
        <end position="194"/>
    </location>
</feature>